<dbReference type="Proteomes" id="UP000005141">
    <property type="component" value="Unassembled WGS sequence"/>
</dbReference>
<keyword evidence="2" id="KW-1185">Reference proteome</keyword>
<organism evidence="1 2">
    <name type="scientific">Segatella oulorum F0390</name>
    <dbReference type="NCBI Taxonomy" id="702438"/>
    <lineage>
        <taxon>Bacteria</taxon>
        <taxon>Pseudomonadati</taxon>
        <taxon>Bacteroidota</taxon>
        <taxon>Bacteroidia</taxon>
        <taxon>Bacteroidales</taxon>
        <taxon>Prevotellaceae</taxon>
        <taxon>Segatella</taxon>
    </lineage>
</organism>
<evidence type="ECO:0000313" key="2">
    <source>
        <dbReference type="Proteomes" id="UP000005141"/>
    </source>
</evidence>
<protein>
    <submittedName>
        <fullName evidence="1">Uncharacterized protein</fullName>
    </submittedName>
</protein>
<accession>G1WEB3</accession>
<dbReference type="AlphaFoldDB" id="G1WEB3"/>
<dbReference type="HOGENOM" id="CLU_2383725_0_0_10"/>
<proteinExistence type="predicted"/>
<evidence type="ECO:0000313" key="1">
    <source>
        <dbReference type="EMBL" id="EGV29333.1"/>
    </source>
</evidence>
<gene>
    <name evidence="1" type="ORF">HMPREF9431_02085</name>
</gene>
<sequence>MDVLPRTPCKGVSRQNFFQHIKAIRISDWHFKGVSRQNFFQNLKATRPRKARTQNTTSLALVRASPCDPHTIAIFRCCSCYHIVEHFAPFNVTK</sequence>
<dbReference type="EMBL" id="ADGI01000062">
    <property type="protein sequence ID" value="EGV29333.1"/>
    <property type="molecule type" value="Genomic_DNA"/>
</dbReference>
<comment type="caution">
    <text evidence="1">The sequence shown here is derived from an EMBL/GenBank/DDBJ whole genome shotgun (WGS) entry which is preliminary data.</text>
</comment>
<reference evidence="1 2" key="1">
    <citation type="submission" date="2011-07" db="EMBL/GenBank/DDBJ databases">
        <title>The Genome Sequence of Prevotella oulorum F0390.</title>
        <authorList>
            <consortium name="The Broad Institute Genome Sequencing Platform"/>
            <consortium name="The Broad Institute Genome Sequencing Center for Infectious Disease"/>
            <person name="Earl A."/>
            <person name="Ward D."/>
            <person name="Feldgarden M."/>
            <person name="Gevers D."/>
            <person name="Izard J."/>
            <person name="Ganesan A."/>
            <person name="Baranova O.V."/>
            <person name="Blanton J.M."/>
            <person name="Tanner A.C."/>
            <person name="Dewhirst F.E."/>
            <person name="Young S.K."/>
            <person name="Zeng Q."/>
            <person name="Gargeya S."/>
            <person name="Fitzgerald M."/>
            <person name="Haas B."/>
            <person name="Abouelleil A."/>
            <person name="Alvarado L."/>
            <person name="Arachchi H.M."/>
            <person name="Berlin A."/>
            <person name="Brown A."/>
            <person name="Chapman S.B."/>
            <person name="Chen Z."/>
            <person name="Dunbar C."/>
            <person name="Freedman E."/>
            <person name="Gearin G."/>
            <person name="Gellesch M."/>
            <person name="Goldberg J."/>
            <person name="Griggs A."/>
            <person name="Gujja S."/>
            <person name="Heiman D."/>
            <person name="Howarth C."/>
            <person name="Larson L."/>
            <person name="Lui A."/>
            <person name="MacDonald P.J.P."/>
            <person name="Mehta T."/>
            <person name="Montmayeur A."/>
            <person name="Murphy C."/>
            <person name="Neiman D."/>
            <person name="Pearson M."/>
            <person name="Priest M."/>
            <person name="Roberts A."/>
            <person name="Saif S."/>
            <person name="Shea T."/>
            <person name="Shenoy N."/>
            <person name="Sisk P."/>
            <person name="Stolte C."/>
            <person name="Sykes S."/>
            <person name="Wortman J."/>
            <person name="Nusbaum C."/>
            <person name="Birren B."/>
        </authorList>
    </citation>
    <scope>NUCLEOTIDE SEQUENCE [LARGE SCALE GENOMIC DNA]</scope>
    <source>
        <strain evidence="1 2">F0390</strain>
    </source>
</reference>
<name>G1WEB3_9BACT</name>